<dbReference type="CDD" id="cd07377">
    <property type="entry name" value="WHTH_GntR"/>
    <property type="match status" value="1"/>
</dbReference>
<dbReference type="InterPro" id="IPR036390">
    <property type="entry name" value="WH_DNA-bd_sf"/>
</dbReference>
<evidence type="ECO:0000259" key="4">
    <source>
        <dbReference type="PROSITE" id="PS50949"/>
    </source>
</evidence>
<dbReference type="RefSeq" id="WP_192590577.1">
    <property type="nucleotide sequence ID" value="NZ_JADBEE010000001.1"/>
</dbReference>
<evidence type="ECO:0000256" key="1">
    <source>
        <dbReference type="ARBA" id="ARBA00023015"/>
    </source>
</evidence>
<keyword evidence="3" id="KW-0804">Transcription</keyword>
<dbReference type="InterPro" id="IPR036388">
    <property type="entry name" value="WH-like_DNA-bd_sf"/>
</dbReference>
<comment type="caution">
    <text evidence="5">The sequence shown here is derived from an EMBL/GenBank/DDBJ whole genome shotgun (WGS) entry which is preliminary data.</text>
</comment>
<dbReference type="PROSITE" id="PS50949">
    <property type="entry name" value="HTH_GNTR"/>
    <property type="match status" value="1"/>
</dbReference>
<keyword evidence="2" id="KW-0238">DNA-binding</keyword>
<accession>A0ABR9J3Z1</accession>
<protein>
    <submittedName>
        <fullName evidence="5">GntR family transcriptional regulator</fullName>
    </submittedName>
</protein>
<dbReference type="SMART" id="SM00345">
    <property type="entry name" value="HTH_GNTR"/>
    <property type="match status" value="1"/>
</dbReference>
<dbReference type="InterPro" id="IPR000524">
    <property type="entry name" value="Tscrpt_reg_HTH_GntR"/>
</dbReference>
<evidence type="ECO:0000256" key="2">
    <source>
        <dbReference type="ARBA" id="ARBA00023125"/>
    </source>
</evidence>
<dbReference type="EMBL" id="JADBEE010000001">
    <property type="protein sequence ID" value="MBE1513728.1"/>
    <property type="molecule type" value="Genomic_DNA"/>
</dbReference>
<name>A0ABR9J3Z1_9MICC</name>
<dbReference type="SUPFAM" id="SSF46785">
    <property type="entry name" value="Winged helix' DNA-binding domain"/>
    <property type="match status" value="1"/>
</dbReference>
<reference evidence="5 6" key="1">
    <citation type="submission" date="2020-10" db="EMBL/GenBank/DDBJ databases">
        <title>Sequencing the genomes of 1000 actinobacteria strains.</title>
        <authorList>
            <person name="Klenk H.-P."/>
        </authorList>
    </citation>
    <scope>NUCLEOTIDE SEQUENCE [LARGE SCALE GENOMIC DNA]</scope>
    <source>
        <strain evidence="5 6">DSM 15474</strain>
    </source>
</reference>
<keyword evidence="1" id="KW-0805">Transcription regulation</keyword>
<keyword evidence="6" id="KW-1185">Reference proteome</keyword>
<evidence type="ECO:0000256" key="3">
    <source>
        <dbReference type="ARBA" id="ARBA00023163"/>
    </source>
</evidence>
<dbReference type="Gene3D" id="1.10.10.10">
    <property type="entry name" value="Winged helix-like DNA-binding domain superfamily/Winged helix DNA-binding domain"/>
    <property type="match status" value="1"/>
</dbReference>
<dbReference type="PANTHER" id="PTHR38445">
    <property type="entry name" value="HTH-TYPE TRANSCRIPTIONAL REPRESSOR YTRA"/>
    <property type="match status" value="1"/>
</dbReference>
<evidence type="ECO:0000313" key="5">
    <source>
        <dbReference type="EMBL" id="MBE1513728.1"/>
    </source>
</evidence>
<evidence type="ECO:0000313" key="6">
    <source>
        <dbReference type="Proteomes" id="UP000636579"/>
    </source>
</evidence>
<dbReference type="PANTHER" id="PTHR38445:SF7">
    <property type="entry name" value="GNTR-FAMILY TRANSCRIPTIONAL REGULATOR"/>
    <property type="match status" value="1"/>
</dbReference>
<dbReference type="Proteomes" id="UP000636579">
    <property type="component" value="Unassembled WGS sequence"/>
</dbReference>
<proteinExistence type="predicted"/>
<dbReference type="Pfam" id="PF00392">
    <property type="entry name" value="GntR"/>
    <property type="match status" value="1"/>
</dbReference>
<gene>
    <name evidence="5" type="ORF">H4W26_000483</name>
</gene>
<feature type="domain" description="HTH gntR-type" evidence="4">
    <location>
        <begin position="11"/>
        <end position="79"/>
    </location>
</feature>
<sequence>MLFRVDPSSSQPLFEQLAAQVRMAVLSGDLPDGERLPAAREVGEALQVNQHTVLHAYQSLRDEGLIELRRGRGAVVTASSSERYQGLAQSLEAVRAEARRLGLPLSAVARMIDQPAEGAT</sequence>
<organism evidence="5 6">
    <name type="scientific">Nesterenkonia halotolerans</name>
    <dbReference type="NCBI Taxonomy" id="225325"/>
    <lineage>
        <taxon>Bacteria</taxon>
        <taxon>Bacillati</taxon>
        <taxon>Actinomycetota</taxon>
        <taxon>Actinomycetes</taxon>
        <taxon>Micrococcales</taxon>
        <taxon>Micrococcaceae</taxon>
        <taxon>Nesterenkonia</taxon>
    </lineage>
</organism>